<name>A0ABU8KX64_9HYPH</name>
<evidence type="ECO:0000256" key="3">
    <source>
        <dbReference type="RuleBase" id="RU361153"/>
    </source>
</evidence>
<feature type="chain" id="PRO_5046276595" evidence="4">
    <location>
        <begin position="26"/>
        <end position="420"/>
    </location>
</feature>
<evidence type="ECO:0000256" key="4">
    <source>
        <dbReference type="SAM" id="SignalP"/>
    </source>
</evidence>
<gene>
    <name evidence="6" type="ORF">O7A60_11395</name>
</gene>
<keyword evidence="2 3" id="KW-0326">Glycosidase</keyword>
<protein>
    <submittedName>
        <fullName evidence="6">Cellulase family glycosylhydrolase</fullName>
    </submittedName>
</protein>
<comment type="caution">
    <text evidence="6">The sequence shown here is derived from an EMBL/GenBank/DDBJ whole genome shotgun (WGS) entry which is preliminary data.</text>
</comment>
<dbReference type="PROSITE" id="PS51318">
    <property type="entry name" value="TAT"/>
    <property type="match status" value="1"/>
</dbReference>
<organism evidence="6 7">
    <name type="scientific">Mesorhizobium salmacidum</name>
    <dbReference type="NCBI Taxonomy" id="3015171"/>
    <lineage>
        <taxon>Bacteria</taxon>
        <taxon>Pseudomonadati</taxon>
        <taxon>Pseudomonadota</taxon>
        <taxon>Alphaproteobacteria</taxon>
        <taxon>Hyphomicrobiales</taxon>
        <taxon>Phyllobacteriaceae</taxon>
        <taxon>Mesorhizobium</taxon>
    </lineage>
</organism>
<feature type="signal peptide" evidence="4">
    <location>
        <begin position="1"/>
        <end position="25"/>
    </location>
</feature>
<dbReference type="InterPro" id="IPR006311">
    <property type="entry name" value="TAT_signal"/>
</dbReference>
<dbReference type="InterPro" id="IPR017853">
    <property type="entry name" value="GH"/>
</dbReference>
<reference evidence="6 7" key="1">
    <citation type="submission" date="2022-12" db="EMBL/GenBank/DDBJ databases">
        <authorList>
            <person name="Muema E."/>
        </authorList>
    </citation>
    <scope>NUCLEOTIDE SEQUENCE [LARGE SCALE GENOMIC DNA]</scope>
    <source>
        <strain evidence="7">1326</strain>
    </source>
</reference>
<keyword evidence="7" id="KW-1185">Reference proteome</keyword>
<feature type="domain" description="Glycoside hydrolase family 5" evidence="5">
    <location>
        <begin position="71"/>
        <end position="395"/>
    </location>
</feature>
<dbReference type="Gene3D" id="3.20.20.80">
    <property type="entry name" value="Glycosidases"/>
    <property type="match status" value="1"/>
</dbReference>
<evidence type="ECO:0000256" key="2">
    <source>
        <dbReference type="ARBA" id="ARBA00023295"/>
    </source>
</evidence>
<dbReference type="EMBL" id="JAPYKS010000007">
    <property type="protein sequence ID" value="MEI9409369.1"/>
    <property type="molecule type" value="Genomic_DNA"/>
</dbReference>
<evidence type="ECO:0000313" key="6">
    <source>
        <dbReference type="EMBL" id="MEI9409369.1"/>
    </source>
</evidence>
<accession>A0ABU8KX64</accession>
<comment type="similarity">
    <text evidence="3">Belongs to the glycosyl hydrolase 5 (cellulase A) family.</text>
</comment>
<proteinExistence type="inferred from homology"/>
<evidence type="ECO:0000259" key="5">
    <source>
        <dbReference type="Pfam" id="PF00150"/>
    </source>
</evidence>
<keyword evidence="4" id="KW-0732">Signal</keyword>
<sequence>MEFSRRQLLSASIAALTALSVRAAAAPKTNSRFQRGGSIHTMMNWGALRDGDPQHYLARPFETARNAFPAELVRDFAQAGFDFIRLTLDVGPFIQLQGSDRDALERKLMDNLQLFQEIGLSVIVDCHPVEQVPAYSVQSILADLEAPLFAQYTAMISRLAALLGELRSERVALELMNEPVVGEASHRTQVQVWGAAQLVLHDAARRAAVDLPILLTGADYGGISGLTDLDPSPFIDSNTLFSYHYYMPLSFTHQGIDFGTPDAPSSPYVVDLPYPYDAVSPDEISAKIEARIAANTALDQAAKMAAMADARRILDGFLADGWNRARVEKDFVRVANWADRNGIARNRIVMGECGVTRRDRIFTGAEPTYRRAWLSDVTGIAQTQGFGWALWEINGREFGIQRADDNRIDPSIVEALGMPG</sequence>
<dbReference type="SUPFAM" id="SSF51445">
    <property type="entry name" value="(Trans)glycosidases"/>
    <property type="match status" value="1"/>
</dbReference>
<evidence type="ECO:0000256" key="1">
    <source>
        <dbReference type="ARBA" id="ARBA00022801"/>
    </source>
</evidence>
<keyword evidence="1 3" id="KW-0378">Hydrolase</keyword>
<dbReference type="InterPro" id="IPR001547">
    <property type="entry name" value="Glyco_hydro_5"/>
</dbReference>
<dbReference type="RefSeq" id="WP_337106333.1">
    <property type="nucleotide sequence ID" value="NZ_JAPYKS010000007.1"/>
</dbReference>
<evidence type="ECO:0000313" key="7">
    <source>
        <dbReference type="Proteomes" id="UP001387293"/>
    </source>
</evidence>
<dbReference type="Proteomes" id="UP001387293">
    <property type="component" value="Unassembled WGS sequence"/>
</dbReference>
<dbReference type="Pfam" id="PF00150">
    <property type="entry name" value="Cellulase"/>
    <property type="match status" value="1"/>
</dbReference>